<evidence type="ECO:0000313" key="3">
    <source>
        <dbReference type="Proteomes" id="UP000565579"/>
    </source>
</evidence>
<organism evidence="2 3">
    <name type="scientific">Nonomuraea rubra</name>
    <dbReference type="NCBI Taxonomy" id="46180"/>
    <lineage>
        <taxon>Bacteria</taxon>
        <taxon>Bacillati</taxon>
        <taxon>Actinomycetota</taxon>
        <taxon>Actinomycetes</taxon>
        <taxon>Streptosporangiales</taxon>
        <taxon>Streptosporangiaceae</taxon>
        <taxon>Nonomuraea</taxon>
    </lineage>
</organism>
<evidence type="ECO:0000313" key="2">
    <source>
        <dbReference type="EMBL" id="MBB6555903.1"/>
    </source>
</evidence>
<keyword evidence="3" id="KW-1185">Reference proteome</keyword>
<comment type="caution">
    <text evidence="2">The sequence shown here is derived from an EMBL/GenBank/DDBJ whole genome shotgun (WGS) entry which is preliminary data.</text>
</comment>
<feature type="transmembrane region" description="Helical" evidence="1">
    <location>
        <begin position="12"/>
        <end position="31"/>
    </location>
</feature>
<dbReference type="AlphaFoldDB" id="A0A7X0P5X8"/>
<name>A0A7X0P5X8_9ACTN</name>
<sequence>MNARKWIRQSHRWLSMIFTVTVLGCIVAVSQENPAMWVFYLPLVPLILQFLTGLYLFVLPYTAKGRGGRRAASET</sequence>
<protein>
    <submittedName>
        <fullName evidence="2">Uncharacterized protein</fullName>
    </submittedName>
</protein>
<feature type="transmembrane region" description="Helical" evidence="1">
    <location>
        <begin position="37"/>
        <end position="59"/>
    </location>
</feature>
<dbReference type="PROSITE" id="PS51257">
    <property type="entry name" value="PROKAR_LIPOPROTEIN"/>
    <property type="match status" value="1"/>
</dbReference>
<dbReference type="RefSeq" id="WP_185110408.1">
    <property type="nucleotide sequence ID" value="NZ_BAAAXY010000028.1"/>
</dbReference>
<evidence type="ECO:0000256" key="1">
    <source>
        <dbReference type="SAM" id="Phobius"/>
    </source>
</evidence>
<dbReference type="EMBL" id="JACHMI010000001">
    <property type="protein sequence ID" value="MBB6555903.1"/>
    <property type="molecule type" value="Genomic_DNA"/>
</dbReference>
<proteinExistence type="predicted"/>
<accession>A0A7X0P5X8</accession>
<dbReference type="Proteomes" id="UP000565579">
    <property type="component" value="Unassembled WGS sequence"/>
</dbReference>
<keyword evidence="1" id="KW-1133">Transmembrane helix</keyword>
<reference evidence="2 3" key="1">
    <citation type="submission" date="2020-08" db="EMBL/GenBank/DDBJ databases">
        <title>Sequencing the genomes of 1000 actinobacteria strains.</title>
        <authorList>
            <person name="Klenk H.-P."/>
        </authorList>
    </citation>
    <scope>NUCLEOTIDE SEQUENCE [LARGE SCALE GENOMIC DNA]</scope>
    <source>
        <strain evidence="2 3">DSM 43768</strain>
    </source>
</reference>
<gene>
    <name evidence="2" type="ORF">HD593_010698</name>
</gene>
<keyword evidence="1" id="KW-0472">Membrane</keyword>
<keyword evidence="1" id="KW-0812">Transmembrane</keyword>